<dbReference type="SFLD" id="SFLDS00057">
    <property type="entry name" value="Glutaminase/Asparaginase"/>
    <property type="match status" value="1"/>
</dbReference>
<proteinExistence type="inferred from homology"/>
<dbReference type="InterPro" id="IPR020827">
    <property type="entry name" value="Asparaginase/glutaminase_AS1"/>
</dbReference>
<dbReference type="InterPro" id="IPR027474">
    <property type="entry name" value="L-asparaginase_N"/>
</dbReference>
<dbReference type="PROSITE" id="PS00917">
    <property type="entry name" value="ASN_GLN_ASE_2"/>
    <property type="match status" value="1"/>
</dbReference>
<dbReference type="PIRSF" id="PIRSF001220">
    <property type="entry name" value="L-ASNase_gatD"/>
    <property type="match status" value="1"/>
</dbReference>
<organism evidence="8 9">
    <name type="scientific">Candidatus Legionella polyplacis</name>
    <dbReference type="NCBI Taxonomy" id="2005262"/>
    <lineage>
        <taxon>Bacteria</taxon>
        <taxon>Pseudomonadati</taxon>
        <taxon>Pseudomonadota</taxon>
        <taxon>Gammaproteobacteria</taxon>
        <taxon>Legionellales</taxon>
        <taxon>Legionellaceae</taxon>
        <taxon>Legionella</taxon>
    </lineage>
</organism>
<evidence type="ECO:0000256" key="1">
    <source>
        <dbReference type="ARBA" id="ARBA00010518"/>
    </source>
</evidence>
<dbReference type="InterPro" id="IPR027473">
    <property type="entry name" value="L-asparaginase_C"/>
</dbReference>
<dbReference type="Gene3D" id="3.40.50.40">
    <property type="match status" value="1"/>
</dbReference>
<sequence length="340" mass="38635">MRKRTLIINTGGTISSIKTSNGYTPITGYVKSALEKIPCLKNNNMPDYVIKEYDPLLDSSNISIESWNKIGTDIKNEYQYYDGFVILHGTDTMSYTASILSFMLENLGKPVIITGSQIPLLEFKSDAINNIITSLFFSSIQFIYEVCIYFNRYLLRGNRTKKMSTYCLNAFRSPNFSCLAFVGMSVKFYKELLLPQPKKRFKLQKLNAKLIISFRLFPGISIDILGRLLQYPLHGLILETYGSGNAQNNNFQFLKILKRACKNGILIVNCSQCIQGCVNMNQYLTGYWLKKLGLINGWDLTLEAAYCKLLYLLNKNLSIKVIKKMMVSNLCGELTVPYGV</sequence>
<dbReference type="InterPro" id="IPR006034">
    <property type="entry name" value="Asparaginase/glutaminase-like"/>
</dbReference>
<feature type="active site" evidence="5">
    <location>
        <position position="90"/>
    </location>
</feature>
<evidence type="ECO:0000256" key="2">
    <source>
        <dbReference type="ARBA" id="ARBA00012920"/>
    </source>
</evidence>
<dbReference type="Pfam" id="PF17763">
    <property type="entry name" value="Asparaginase_C"/>
    <property type="match status" value="1"/>
</dbReference>
<dbReference type="PROSITE" id="PS51732">
    <property type="entry name" value="ASN_GLN_ASE_3"/>
    <property type="match status" value="1"/>
</dbReference>
<dbReference type="CDD" id="cd08963">
    <property type="entry name" value="L-asparaginase_I"/>
    <property type="match status" value="1"/>
</dbReference>
<keyword evidence="3" id="KW-0378">Hydrolase</keyword>
<gene>
    <name evidence="8" type="primary">ansA</name>
    <name evidence="8" type="ORF">RQL38_01685</name>
</gene>
<dbReference type="NCBIfam" id="TIGR00519">
    <property type="entry name" value="asnASE_I"/>
    <property type="match status" value="1"/>
</dbReference>
<dbReference type="Pfam" id="PF00710">
    <property type="entry name" value="Asparaginase"/>
    <property type="match status" value="1"/>
</dbReference>
<dbReference type="PIRSF" id="PIRSF500176">
    <property type="entry name" value="L_ASNase"/>
    <property type="match status" value="1"/>
</dbReference>
<evidence type="ECO:0000259" key="6">
    <source>
        <dbReference type="Pfam" id="PF00710"/>
    </source>
</evidence>
<accession>A0ABZ2H131</accession>
<dbReference type="Gene3D" id="3.40.50.1170">
    <property type="entry name" value="L-asparaginase, N-terminal domain"/>
    <property type="match status" value="1"/>
</dbReference>
<dbReference type="NCBIfam" id="NF006998">
    <property type="entry name" value="PRK09461.1"/>
    <property type="match status" value="1"/>
</dbReference>
<feature type="domain" description="L-asparaginase N-terminal" evidence="6">
    <location>
        <begin position="6"/>
        <end position="191"/>
    </location>
</feature>
<evidence type="ECO:0000259" key="7">
    <source>
        <dbReference type="Pfam" id="PF17763"/>
    </source>
</evidence>
<protein>
    <recommendedName>
        <fullName evidence="2">asparaginase</fullName>
        <ecNumber evidence="2">3.5.1.1</ecNumber>
    </recommendedName>
</protein>
<dbReference type="PANTHER" id="PTHR11707">
    <property type="entry name" value="L-ASPARAGINASE"/>
    <property type="match status" value="1"/>
</dbReference>
<dbReference type="PROSITE" id="PS00144">
    <property type="entry name" value="ASN_GLN_ASE_1"/>
    <property type="match status" value="1"/>
</dbReference>
<dbReference type="SMART" id="SM00870">
    <property type="entry name" value="Asparaginase"/>
    <property type="match status" value="1"/>
</dbReference>
<reference evidence="8" key="1">
    <citation type="submission" date="2023-09" db="EMBL/GenBank/DDBJ databases">
        <title>Genomes of two closely related lineages of the louse Polyplax serrata with different host specificities.</title>
        <authorList>
            <person name="Martinu J."/>
            <person name="Tarabai H."/>
            <person name="Stefka J."/>
            <person name="Hypsa V."/>
        </authorList>
    </citation>
    <scope>NUCLEOTIDE SEQUENCE [LARGE SCALE GENOMIC DNA]</scope>
    <source>
        <strain evidence="8">HR10_N</strain>
    </source>
</reference>
<dbReference type="EMBL" id="CP135136">
    <property type="protein sequence ID" value="WWR11859.1"/>
    <property type="molecule type" value="Genomic_DNA"/>
</dbReference>
<dbReference type="SUPFAM" id="SSF53774">
    <property type="entry name" value="Glutaminase/Asparaginase"/>
    <property type="match status" value="1"/>
</dbReference>
<dbReference type="InterPro" id="IPR036152">
    <property type="entry name" value="Asp/glu_Ase-like_sf"/>
</dbReference>
<feature type="active site" evidence="4">
    <location>
        <position position="13"/>
    </location>
</feature>
<keyword evidence="9" id="KW-1185">Reference proteome</keyword>
<name>A0ABZ2H131_9GAMM</name>
<dbReference type="EC" id="3.5.1.1" evidence="2"/>
<evidence type="ECO:0000313" key="8">
    <source>
        <dbReference type="EMBL" id="WWR11859.1"/>
    </source>
</evidence>
<dbReference type="Proteomes" id="UP001360424">
    <property type="component" value="Chromosome"/>
</dbReference>
<dbReference type="InterPro" id="IPR006033">
    <property type="entry name" value="AsnA_fam"/>
</dbReference>
<evidence type="ECO:0000256" key="4">
    <source>
        <dbReference type="PROSITE-ProRule" id="PRU10099"/>
    </source>
</evidence>
<dbReference type="RefSeq" id="WP_338521305.1">
    <property type="nucleotide sequence ID" value="NZ_CP135136.1"/>
</dbReference>
<dbReference type="InterPro" id="IPR037152">
    <property type="entry name" value="L-asparaginase_N_sf"/>
</dbReference>
<feature type="domain" description="Asparaginase/glutaminase C-terminal" evidence="7">
    <location>
        <begin position="214"/>
        <end position="326"/>
    </location>
</feature>
<evidence type="ECO:0000313" key="9">
    <source>
        <dbReference type="Proteomes" id="UP001360424"/>
    </source>
</evidence>
<dbReference type="InterPro" id="IPR040919">
    <property type="entry name" value="Asparaginase_C"/>
</dbReference>
<comment type="similarity">
    <text evidence="1">Belongs to the asparaginase 1 family.</text>
</comment>
<evidence type="ECO:0000256" key="5">
    <source>
        <dbReference type="PROSITE-ProRule" id="PRU10100"/>
    </source>
</evidence>
<evidence type="ECO:0000256" key="3">
    <source>
        <dbReference type="ARBA" id="ARBA00022801"/>
    </source>
</evidence>
<dbReference type="PRINTS" id="PR00139">
    <property type="entry name" value="ASNGLNASE"/>
</dbReference>
<dbReference type="PANTHER" id="PTHR11707:SF28">
    <property type="entry name" value="60 KDA LYSOPHOSPHOLIPASE"/>
    <property type="match status" value="1"/>
</dbReference>
<dbReference type="InterPro" id="IPR027475">
    <property type="entry name" value="Asparaginase/glutaminase_AS2"/>
</dbReference>
<dbReference type="InterPro" id="IPR041725">
    <property type="entry name" value="L-asparaginase_I"/>
</dbReference>